<dbReference type="Proteomes" id="UP000539957">
    <property type="component" value="Unassembled WGS sequence"/>
</dbReference>
<dbReference type="GO" id="GO:0090499">
    <property type="term" value="F:pimelyl-[acyl-carrier protein] methyl ester esterase activity"/>
    <property type="evidence" value="ECO:0007669"/>
    <property type="project" value="UniProtKB-EC"/>
</dbReference>
<accession>A0A7W7IS14</accession>
<organism evidence="1 2">
    <name type="scientific">Brevundimonas bullata</name>
    <dbReference type="NCBI Taxonomy" id="13160"/>
    <lineage>
        <taxon>Bacteria</taxon>
        <taxon>Pseudomonadati</taxon>
        <taxon>Pseudomonadota</taxon>
        <taxon>Alphaproteobacteria</taxon>
        <taxon>Caulobacterales</taxon>
        <taxon>Caulobacteraceae</taxon>
        <taxon>Brevundimonas</taxon>
    </lineage>
</organism>
<dbReference type="EC" id="3.1.1.85" evidence="1"/>
<comment type="caution">
    <text evidence="1">The sequence shown here is derived from an EMBL/GenBank/DDBJ whole genome shotgun (WGS) entry which is preliminary data.</text>
</comment>
<proteinExistence type="predicted"/>
<dbReference type="AlphaFoldDB" id="A0A7W7IS14"/>
<sequence length="208" mass="23231">MERMKSQWLQQNGADELIVVFGGWALGHAPFAHLSGSADVLLLSDYRTLDFDLEPLAPYARRSVIAYSFGVAAAGHALASTELEFHRKIAACGSLHPSDERFGIPPERVRQTAENLSETSLRQFARRAGSPLPEDCDIPALQDELFAVIARGPAPDPGFDRIWLGRNDRIFPPENLEAAWREQADRVRWLETGHNPFPAFADWRDLLA</sequence>
<dbReference type="InterPro" id="IPR007398">
    <property type="entry name" value="BioG"/>
</dbReference>
<gene>
    <name evidence="1" type="ORF">HNP32_002984</name>
</gene>
<dbReference type="RefSeq" id="WP_221415935.1">
    <property type="nucleotide sequence ID" value="NZ_JACHKY010000005.1"/>
</dbReference>
<evidence type="ECO:0000313" key="1">
    <source>
        <dbReference type="EMBL" id="MBB4799228.1"/>
    </source>
</evidence>
<protein>
    <submittedName>
        <fullName evidence="1">Biotin synthesis protein BioG</fullName>
        <ecNumber evidence="1">3.1.1.85</ecNumber>
    </submittedName>
</protein>
<dbReference type="EMBL" id="JACHKY010000005">
    <property type="protein sequence ID" value="MBB4799228.1"/>
    <property type="molecule type" value="Genomic_DNA"/>
</dbReference>
<evidence type="ECO:0000313" key="2">
    <source>
        <dbReference type="Proteomes" id="UP000539957"/>
    </source>
</evidence>
<keyword evidence="1" id="KW-0378">Hydrolase</keyword>
<name>A0A7W7IS14_9CAUL</name>
<reference evidence="1 2" key="1">
    <citation type="submission" date="2020-08" db="EMBL/GenBank/DDBJ databases">
        <title>Functional genomics of gut bacteria from endangered species of beetles.</title>
        <authorList>
            <person name="Carlos-Shanley C."/>
        </authorList>
    </citation>
    <scope>NUCLEOTIDE SEQUENCE [LARGE SCALE GENOMIC DNA]</scope>
    <source>
        <strain evidence="1 2">S00123</strain>
    </source>
</reference>
<keyword evidence="2" id="KW-1185">Reference proteome</keyword>
<dbReference type="Pfam" id="PF04301">
    <property type="entry name" value="BioG"/>
    <property type="match status" value="1"/>
</dbReference>